<keyword evidence="5 10" id="KW-0472">Membrane</keyword>
<evidence type="ECO:0000256" key="2">
    <source>
        <dbReference type="ARBA" id="ARBA00022475"/>
    </source>
</evidence>
<keyword evidence="10" id="KW-0813">Transport</keyword>
<feature type="binding site" evidence="10">
    <location>
        <position position="87"/>
    </location>
    <ligand>
        <name>Na(+)</name>
        <dbReference type="ChEBI" id="CHEBI:29101"/>
        <note>structural</note>
    </ligand>
</feature>
<feature type="transmembrane region" description="Helical" evidence="10">
    <location>
        <begin position="42"/>
        <end position="64"/>
    </location>
</feature>
<feature type="transmembrane region" description="Helical" evidence="10">
    <location>
        <begin position="12"/>
        <end position="30"/>
    </location>
</feature>
<keyword evidence="10" id="KW-0915">Sodium</keyword>
<feature type="transmembrane region" description="Helical" evidence="10">
    <location>
        <begin position="76"/>
        <end position="95"/>
    </location>
</feature>
<feature type="binding site" evidence="10">
    <location>
        <position position="90"/>
    </location>
    <ligand>
        <name>Na(+)</name>
        <dbReference type="ChEBI" id="CHEBI:29101"/>
        <note>structural</note>
    </ligand>
</feature>
<keyword evidence="3 10" id="KW-0812">Transmembrane</keyword>
<keyword evidence="6 10" id="KW-0407">Ion channel</keyword>
<comment type="subcellular location">
    <subcellularLocation>
        <location evidence="1 10">Cell membrane</location>
        <topology evidence="1 10">Multi-pass membrane protein</topology>
    </subcellularLocation>
</comment>
<gene>
    <name evidence="10" type="primary">fluC</name>
    <name evidence="10" type="synonym">crcB</name>
    <name evidence="11" type="ORF">A606_01260</name>
</gene>
<keyword evidence="10" id="KW-0406">Ion transport</keyword>
<evidence type="ECO:0000256" key="8">
    <source>
        <dbReference type="ARBA" id="ARBA00035585"/>
    </source>
</evidence>
<name>S4X9W2_9CORY</name>
<keyword evidence="10" id="KW-0479">Metal-binding</keyword>
<dbReference type="EMBL" id="CP003696">
    <property type="protein sequence ID" value="AGP29907.1"/>
    <property type="molecule type" value="Genomic_DNA"/>
</dbReference>
<organism evidence="11 12">
    <name type="scientific">Corynebacterium terpenotabidum Y-11</name>
    <dbReference type="NCBI Taxonomy" id="1200352"/>
    <lineage>
        <taxon>Bacteria</taxon>
        <taxon>Bacillati</taxon>
        <taxon>Actinomycetota</taxon>
        <taxon>Actinomycetes</taxon>
        <taxon>Mycobacteriales</taxon>
        <taxon>Corynebacteriaceae</taxon>
        <taxon>Corynebacterium</taxon>
    </lineage>
</organism>
<feature type="transmembrane region" description="Helical" evidence="10">
    <location>
        <begin position="107"/>
        <end position="129"/>
    </location>
</feature>
<dbReference type="eggNOG" id="COG0239">
    <property type="taxonomic scope" value="Bacteria"/>
</dbReference>
<evidence type="ECO:0000256" key="9">
    <source>
        <dbReference type="ARBA" id="ARBA00049940"/>
    </source>
</evidence>
<dbReference type="KEGG" id="cter:A606_01260"/>
<evidence type="ECO:0000256" key="5">
    <source>
        <dbReference type="ARBA" id="ARBA00023136"/>
    </source>
</evidence>
<comment type="function">
    <text evidence="9 10">Fluoride-specific ion channel. Important for reducing fluoride concentration in the cell, thus reducing its toxicity.</text>
</comment>
<evidence type="ECO:0000313" key="12">
    <source>
        <dbReference type="Proteomes" id="UP000014809"/>
    </source>
</evidence>
<dbReference type="STRING" id="1200352.A606_01260"/>
<dbReference type="HAMAP" id="MF_00454">
    <property type="entry name" value="FluC"/>
    <property type="match status" value="1"/>
</dbReference>
<dbReference type="GO" id="GO:0046872">
    <property type="term" value="F:metal ion binding"/>
    <property type="evidence" value="ECO:0007669"/>
    <property type="project" value="UniProtKB-KW"/>
</dbReference>
<accession>S4X9W2</accession>
<comment type="activity regulation">
    <text evidence="10">Na(+) is not transported, but it plays an essential structural role and its presence is essential for fluoride channel function.</text>
</comment>
<dbReference type="Pfam" id="PF02537">
    <property type="entry name" value="CRCB"/>
    <property type="match status" value="1"/>
</dbReference>
<evidence type="ECO:0000256" key="6">
    <source>
        <dbReference type="ARBA" id="ARBA00023303"/>
    </source>
</evidence>
<evidence type="ECO:0000256" key="3">
    <source>
        <dbReference type="ARBA" id="ARBA00022692"/>
    </source>
</evidence>
<evidence type="ECO:0000256" key="10">
    <source>
        <dbReference type="HAMAP-Rule" id="MF_00454"/>
    </source>
</evidence>
<evidence type="ECO:0000313" key="11">
    <source>
        <dbReference type="EMBL" id="AGP29907.1"/>
    </source>
</evidence>
<reference evidence="11 12" key="1">
    <citation type="submission" date="2012-06" db="EMBL/GenBank/DDBJ databases">
        <title>Complete genome sequence of Corynebacterium terpenotabidum Y-11 (=DSM 44721).</title>
        <authorList>
            <person name="Ruckert C."/>
            <person name="Albersmeier A."/>
            <person name="Al-Dilaimi A."/>
            <person name="Szczepanowski R."/>
            <person name="Kalinowski J."/>
        </authorList>
    </citation>
    <scope>NUCLEOTIDE SEQUENCE [LARGE SCALE GENOMIC DNA]</scope>
    <source>
        <strain evidence="11 12">Y-11</strain>
    </source>
</reference>
<dbReference type="GO" id="GO:0062054">
    <property type="term" value="F:fluoride channel activity"/>
    <property type="evidence" value="ECO:0007669"/>
    <property type="project" value="UniProtKB-UniRule"/>
</dbReference>
<evidence type="ECO:0000256" key="4">
    <source>
        <dbReference type="ARBA" id="ARBA00022989"/>
    </source>
</evidence>
<proteinExistence type="inferred from homology"/>
<keyword evidence="2 10" id="KW-1003">Cell membrane</keyword>
<dbReference type="Proteomes" id="UP000014809">
    <property type="component" value="Chromosome"/>
</dbReference>
<evidence type="ECO:0000256" key="7">
    <source>
        <dbReference type="ARBA" id="ARBA00035120"/>
    </source>
</evidence>
<keyword evidence="12" id="KW-1185">Reference proteome</keyword>
<dbReference type="AlphaFoldDB" id="S4X9W2"/>
<dbReference type="GO" id="GO:0140114">
    <property type="term" value="P:cellular detoxification of fluoride"/>
    <property type="evidence" value="ECO:0007669"/>
    <property type="project" value="UniProtKB-UniRule"/>
</dbReference>
<sequence length="146" mass="15058">MSMNSGRPVHLQVRFLSVVVLGGMVGVAAREGLILATPETEVPWVIFGINVVGAFILGFLLDALARTGPDTGVRRMVRLGCGTGILGGFTTYSALATDTARLTSEGSAWGVGYAVLSLVVGLVAALVGMRVATSIRPGRGDVEVEA</sequence>
<dbReference type="HOGENOM" id="CLU_114342_1_1_11"/>
<comment type="similarity">
    <text evidence="7 10">Belongs to the fluoride channel Fluc/FEX (TC 1.A.43) family.</text>
</comment>
<dbReference type="PATRIC" id="fig|1200352.3.peg.250"/>
<evidence type="ECO:0000256" key="1">
    <source>
        <dbReference type="ARBA" id="ARBA00004651"/>
    </source>
</evidence>
<comment type="catalytic activity">
    <reaction evidence="8">
        <text>fluoride(in) = fluoride(out)</text>
        <dbReference type="Rhea" id="RHEA:76159"/>
        <dbReference type="ChEBI" id="CHEBI:17051"/>
    </reaction>
    <physiologicalReaction direction="left-to-right" evidence="8">
        <dbReference type="Rhea" id="RHEA:76160"/>
    </physiologicalReaction>
</comment>
<dbReference type="GO" id="GO:0005886">
    <property type="term" value="C:plasma membrane"/>
    <property type="evidence" value="ECO:0007669"/>
    <property type="project" value="UniProtKB-SubCell"/>
</dbReference>
<keyword evidence="4 10" id="KW-1133">Transmembrane helix</keyword>
<protein>
    <recommendedName>
        <fullName evidence="10">Fluoride-specific ion channel FluC</fullName>
    </recommendedName>
</protein>
<dbReference type="InterPro" id="IPR003691">
    <property type="entry name" value="FluC"/>
</dbReference>